<dbReference type="AlphaFoldDB" id="A0A2S7T1N6"/>
<evidence type="ECO:0000313" key="3">
    <source>
        <dbReference type="Proteomes" id="UP000239872"/>
    </source>
</evidence>
<gene>
    <name evidence="2" type="ORF">CJD36_000655</name>
</gene>
<protein>
    <submittedName>
        <fullName evidence="2">DUF1801 domain-containing protein</fullName>
    </submittedName>
</protein>
<dbReference type="EMBL" id="PPSL01000001">
    <property type="protein sequence ID" value="PQJ13132.1"/>
    <property type="molecule type" value="Genomic_DNA"/>
</dbReference>
<dbReference type="Pfam" id="PF08818">
    <property type="entry name" value="DUF1801"/>
    <property type="match status" value="1"/>
</dbReference>
<reference evidence="2 3" key="1">
    <citation type="submission" date="2018-01" db="EMBL/GenBank/DDBJ databases">
        <title>A novel member of the phylum Bacteroidetes isolated from glacier ice.</title>
        <authorList>
            <person name="Liu Q."/>
            <person name="Xin Y.-H."/>
        </authorList>
    </citation>
    <scope>NUCLEOTIDE SEQUENCE [LARGE SCALE GENOMIC DNA]</scope>
    <source>
        <strain evidence="2 3">RB1R16</strain>
    </source>
</reference>
<organism evidence="2 3">
    <name type="scientific">Flavipsychrobacter stenotrophus</name>
    <dbReference type="NCBI Taxonomy" id="2077091"/>
    <lineage>
        <taxon>Bacteria</taxon>
        <taxon>Pseudomonadati</taxon>
        <taxon>Bacteroidota</taxon>
        <taxon>Chitinophagia</taxon>
        <taxon>Chitinophagales</taxon>
        <taxon>Chitinophagaceae</taxon>
        <taxon>Flavipsychrobacter</taxon>
    </lineage>
</organism>
<keyword evidence="3" id="KW-1185">Reference proteome</keyword>
<sequence>MHKLTKQQPKMWGASLIGFGNHRYESPSSGRQVDWFKVGFSRRKAAISLYLMGLEGEQRAEMLARLGKHKTDGGCVYVKKLADIDMGVLEEMVVVTLKGK</sequence>
<name>A0A2S7T1N6_9BACT</name>
<evidence type="ECO:0000313" key="2">
    <source>
        <dbReference type="EMBL" id="PQJ13132.1"/>
    </source>
</evidence>
<accession>A0A2S7T1N6</accession>
<dbReference type="Proteomes" id="UP000239872">
    <property type="component" value="Unassembled WGS sequence"/>
</dbReference>
<dbReference type="OrthoDB" id="5951444at2"/>
<comment type="caution">
    <text evidence="2">The sequence shown here is derived from an EMBL/GenBank/DDBJ whole genome shotgun (WGS) entry which is preliminary data.</text>
</comment>
<proteinExistence type="predicted"/>
<feature type="domain" description="YdhG-like" evidence="1">
    <location>
        <begin position="25"/>
        <end position="93"/>
    </location>
</feature>
<dbReference type="InterPro" id="IPR014922">
    <property type="entry name" value="YdhG-like"/>
</dbReference>
<evidence type="ECO:0000259" key="1">
    <source>
        <dbReference type="Pfam" id="PF08818"/>
    </source>
</evidence>